<proteinExistence type="inferred from homology"/>
<organism evidence="8 9">
    <name type="scientific">Gordonia neofelifaecis NRRL B-59395</name>
    <dbReference type="NCBI Taxonomy" id="644548"/>
    <lineage>
        <taxon>Bacteria</taxon>
        <taxon>Bacillati</taxon>
        <taxon>Actinomycetota</taxon>
        <taxon>Actinomycetes</taxon>
        <taxon>Mycobacteriales</taxon>
        <taxon>Gordoniaceae</taxon>
        <taxon>Gordonia</taxon>
    </lineage>
</organism>
<comment type="cofactor">
    <cofactor evidence="1">
        <name>FAD</name>
        <dbReference type="ChEBI" id="CHEBI:57692"/>
    </cofactor>
</comment>
<dbReference type="InterPro" id="IPR036250">
    <property type="entry name" value="AcylCo_DH-like_C"/>
</dbReference>
<evidence type="ECO:0000313" key="9">
    <source>
        <dbReference type="Proteomes" id="UP000035065"/>
    </source>
</evidence>
<keyword evidence="5" id="KW-0560">Oxidoreductase</keyword>
<keyword evidence="4" id="KW-0274">FAD</keyword>
<comment type="similarity">
    <text evidence="2">Belongs to the acyl-CoA dehydrogenase family.</text>
</comment>
<evidence type="ECO:0000259" key="6">
    <source>
        <dbReference type="Pfam" id="PF00441"/>
    </source>
</evidence>
<dbReference type="AlphaFoldDB" id="F1YGU8"/>
<keyword evidence="9" id="KW-1185">Reference proteome</keyword>
<keyword evidence="3" id="KW-0285">Flavoprotein</keyword>
<protein>
    <submittedName>
        <fullName evidence="8">Acyl-CoA dehydrogenase domain-containing protein</fullName>
    </submittedName>
</protein>
<dbReference type="eggNOG" id="COG1960">
    <property type="taxonomic scope" value="Bacteria"/>
</dbReference>
<dbReference type="InterPro" id="IPR009075">
    <property type="entry name" value="AcylCo_DH/oxidase_C"/>
</dbReference>
<dbReference type="GO" id="GO:0003995">
    <property type="term" value="F:acyl-CoA dehydrogenase activity"/>
    <property type="evidence" value="ECO:0007669"/>
    <property type="project" value="TreeGrafter"/>
</dbReference>
<dbReference type="RefSeq" id="WP_009678322.1">
    <property type="nucleotide sequence ID" value="NZ_AEUD01000003.1"/>
</dbReference>
<name>F1YGU8_9ACTN</name>
<dbReference type="InterPro" id="IPR009100">
    <property type="entry name" value="AcylCoA_DH/oxidase_NM_dom_sf"/>
</dbReference>
<evidence type="ECO:0000256" key="4">
    <source>
        <dbReference type="ARBA" id="ARBA00022827"/>
    </source>
</evidence>
<gene>
    <name evidence="8" type="ORF">SCNU_05311</name>
</gene>
<evidence type="ECO:0000256" key="1">
    <source>
        <dbReference type="ARBA" id="ARBA00001974"/>
    </source>
</evidence>
<dbReference type="SUPFAM" id="SSF56645">
    <property type="entry name" value="Acyl-CoA dehydrogenase NM domain-like"/>
    <property type="match status" value="1"/>
</dbReference>
<feature type="domain" description="Acyl-CoA dehydrogenase/oxidase C-terminal" evidence="6">
    <location>
        <begin position="187"/>
        <end position="311"/>
    </location>
</feature>
<reference evidence="8 9" key="1">
    <citation type="journal article" date="2011" name="J. Bacteriol.">
        <title>Draft Genome Sequence of Gordonia neofelifaecis NRRL B-59395, a Cholesterol-Degrading Actinomycete.</title>
        <authorList>
            <person name="Ge F."/>
            <person name="Li W."/>
            <person name="Chen G."/>
            <person name="Liu Y."/>
            <person name="Zhang G."/>
            <person name="Yong B."/>
            <person name="Wang Q."/>
            <person name="Wang N."/>
            <person name="Huang Z."/>
            <person name="Li W."/>
            <person name="Wang J."/>
            <person name="Wu C."/>
            <person name="Xie Q."/>
            <person name="Liu G."/>
        </authorList>
    </citation>
    <scope>NUCLEOTIDE SEQUENCE [LARGE SCALE GENOMIC DNA]</scope>
    <source>
        <strain evidence="8 9">NRRL B-59395</strain>
    </source>
</reference>
<feature type="domain" description="Acyl-CoA dehydrogenase/oxidase N-terminal" evidence="7">
    <location>
        <begin position="9"/>
        <end position="70"/>
    </location>
</feature>
<dbReference type="STRING" id="644548.SCNU_05311"/>
<dbReference type="Gene3D" id="1.10.540.10">
    <property type="entry name" value="Acyl-CoA dehydrogenase/oxidase, N-terminal domain"/>
    <property type="match status" value="1"/>
</dbReference>
<dbReference type="EMBL" id="AEUD01000003">
    <property type="protein sequence ID" value="EGD56246.1"/>
    <property type="molecule type" value="Genomic_DNA"/>
</dbReference>
<comment type="caution">
    <text evidence="8">The sequence shown here is derived from an EMBL/GenBank/DDBJ whole genome shotgun (WGS) entry which is preliminary data.</text>
</comment>
<evidence type="ECO:0000313" key="8">
    <source>
        <dbReference type="EMBL" id="EGD56246.1"/>
    </source>
</evidence>
<dbReference type="Proteomes" id="UP000035065">
    <property type="component" value="Unassembled WGS sequence"/>
</dbReference>
<evidence type="ECO:0000256" key="5">
    <source>
        <dbReference type="ARBA" id="ARBA00023002"/>
    </source>
</evidence>
<evidence type="ECO:0000256" key="2">
    <source>
        <dbReference type="ARBA" id="ARBA00009347"/>
    </source>
</evidence>
<evidence type="ECO:0000259" key="7">
    <source>
        <dbReference type="Pfam" id="PF02771"/>
    </source>
</evidence>
<dbReference type="Gene3D" id="1.20.140.10">
    <property type="entry name" value="Butyryl-CoA Dehydrogenase, subunit A, domain 3"/>
    <property type="match status" value="1"/>
</dbReference>
<dbReference type="PANTHER" id="PTHR43884:SF20">
    <property type="entry name" value="ACYL-COA DEHYDROGENASE FADE28"/>
    <property type="match status" value="1"/>
</dbReference>
<accession>F1YGU8</accession>
<dbReference type="GO" id="GO:0050660">
    <property type="term" value="F:flavin adenine dinucleotide binding"/>
    <property type="evidence" value="ECO:0007669"/>
    <property type="project" value="InterPro"/>
</dbReference>
<dbReference type="Pfam" id="PF02771">
    <property type="entry name" value="Acyl-CoA_dh_N"/>
    <property type="match status" value="1"/>
</dbReference>
<dbReference type="Pfam" id="PF00441">
    <property type="entry name" value="Acyl-CoA_dh_1"/>
    <property type="match status" value="1"/>
</dbReference>
<dbReference type="InterPro" id="IPR013786">
    <property type="entry name" value="AcylCoA_DH/ox_N"/>
</dbReference>
<dbReference type="PANTHER" id="PTHR43884">
    <property type="entry name" value="ACYL-COA DEHYDROGENASE"/>
    <property type="match status" value="1"/>
</dbReference>
<dbReference type="SUPFAM" id="SSF47203">
    <property type="entry name" value="Acyl-CoA dehydrogenase C-terminal domain-like"/>
    <property type="match status" value="1"/>
</dbReference>
<evidence type="ECO:0000256" key="3">
    <source>
        <dbReference type="ARBA" id="ARBA00022630"/>
    </source>
</evidence>
<dbReference type="InterPro" id="IPR037069">
    <property type="entry name" value="AcylCoA_DH/ox_N_sf"/>
</dbReference>
<sequence length="337" mass="35834">MSLVDADLAQMMDSVLAERRDRHRATTGFDRALWDELDELGLVRLTAPESTGGSGAGWAEAAELLTAAVRHAIRLPLAEHDLLACDLLTTLNLRSDDGLVRTMAVVDSAGRARSVPWADDADRIIVIGESAGRTTITDVDRGACTLAPGVNQIGEPRSDLVVDLEAADSHEVPAEVVRRLRLKHALVRAIQVCAALDCAVESAIEHATARVQFGRPLAKMQAVQTLIADAAAEAALARTATETALAVAVDSGWSDRRLGFLIAVARSCSGHAASMVVRNAHQIHGAIGTTLEHRLHEFTRAALAWRGEGGSVAHWDREVARAAVEAGEQGVWALITG</sequence>